<sequence length="170" mass="18593">MRALFPLEVQDISAYEQWPDRAVVILSCADLDSQVPVWMPRFQAELVAATVPGAREMSAREIINASHGAALSLSSHPYVDVFCDIVEAYGDSIKEVVLDGFVEGRFLVQVNTLGGQSFEVRASDGIMLARHVGCPLFASQHVMDNAAVRAPLADEDVSLSDVDWDEFLNP</sequence>
<dbReference type="PROSITE" id="PS51658">
    <property type="entry name" value="BFN"/>
    <property type="match status" value="1"/>
</dbReference>
<dbReference type="EMBL" id="FOPJ01000006">
    <property type="protein sequence ID" value="SFG55259.1"/>
    <property type="molecule type" value="Genomic_DNA"/>
</dbReference>
<gene>
    <name evidence="2" type="ORF">SAMN05660282_01207</name>
</gene>
<organism evidence="2 3">
    <name type="scientific">Corynebacterium spheniscorum</name>
    <dbReference type="NCBI Taxonomy" id="185761"/>
    <lineage>
        <taxon>Bacteria</taxon>
        <taxon>Bacillati</taxon>
        <taxon>Actinomycetota</taxon>
        <taxon>Actinomycetes</taxon>
        <taxon>Mycobacteriales</taxon>
        <taxon>Corynebacteriaceae</taxon>
        <taxon>Corynebacterium</taxon>
    </lineage>
</organism>
<dbReference type="GO" id="GO:0004518">
    <property type="term" value="F:nuclease activity"/>
    <property type="evidence" value="ECO:0007669"/>
    <property type="project" value="InterPro"/>
</dbReference>
<evidence type="ECO:0000313" key="2">
    <source>
        <dbReference type="EMBL" id="SFG55259.1"/>
    </source>
</evidence>
<dbReference type="STRING" id="185761.SAMN05660282_01207"/>
<dbReference type="AlphaFoldDB" id="A0A1I2STR5"/>
<dbReference type="InterPro" id="IPR036104">
    <property type="entry name" value="BFN_sf"/>
</dbReference>
<dbReference type="RefSeq" id="WP_092285458.1">
    <property type="nucleotide sequence ID" value="NZ_FOPJ01000006.1"/>
</dbReference>
<evidence type="ECO:0000313" key="3">
    <source>
        <dbReference type="Proteomes" id="UP000199065"/>
    </source>
</evidence>
<feature type="domain" description="BFN" evidence="1">
    <location>
        <begin position="4"/>
        <end position="150"/>
    </location>
</feature>
<evidence type="ECO:0000259" key="1">
    <source>
        <dbReference type="PROSITE" id="PS51658"/>
    </source>
</evidence>
<protein>
    <submittedName>
        <fullName evidence="2">Bifunctional nuclease</fullName>
    </submittedName>
</protein>
<dbReference type="Proteomes" id="UP000199065">
    <property type="component" value="Unassembled WGS sequence"/>
</dbReference>
<dbReference type="SUPFAM" id="SSF103256">
    <property type="entry name" value="Hypothetical protein TM0160"/>
    <property type="match status" value="1"/>
</dbReference>
<proteinExistence type="predicted"/>
<dbReference type="InterPro" id="IPR003729">
    <property type="entry name" value="Bi_nuclease_dom"/>
</dbReference>
<dbReference type="Pfam" id="PF02577">
    <property type="entry name" value="BFN_dom"/>
    <property type="match status" value="1"/>
</dbReference>
<reference evidence="2 3" key="1">
    <citation type="submission" date="2016-10" db="EMBL/GenBank/DDBJ databases">
        <authorList>
            <person name="de Groot N.N."/>
        </authorList>
    </citation>
    <scope>NUCLEOTIDE SEQUENCE [LARGE SCALE GENOMIC DNA]</scope>
    <source>
        <strain>J11</strain>
        <strain evidence="3">PG 39</strain>
    </source>
</reference>
<keyword evidence="3" id="KW-1185">Reference proteome</keyword>
<name>A0A1I2STR5_9CORY</name>
<dbReference type="Gene3D" id="3.10.690.10">
    <property type="entry name" value="Bifunctional nuclease domain"/>
    <property type="match status" value="1"/>
</dbReference>
<accession>A0A1I2STR5</accession>